<dbReference type="EMBL" id="AHJE01000057">
    <property type="protein sequence ID" value="EHP40883.1"/>
    <property type="molecule type" value="Genomic_DNA"/>
</dbReference>
<feature type="domain" description="Mycothiol-dependent maleylpyruvate isomerase metal-binding" evidence="1">
    <location>
        <begin position="9"/>
        <end position="146"/>
    </location>
</feature>
<protein>
    <recommendedName>
        <fullName evidence="1">Mycothiol-dependent maleylpyruvate isomerase metal-binding domain-containing protein</fullName>
    </recommendedName>
</protein>
<organism evidence="2 3">
    <name type="scientific">Cupriavidus basilensis OR16</name>
    <dbReference type="NCBI Taxonomy" id="1127483"/>
    <lineage>
        <taxon>Bacteria</taxon>
        <taxon>Pseudomonadati</taxon>
        <taxon>Pseudomonadota</taxon>
        <taxon>Betaproteobacteria</taxon>
        <taxon>Burkholderiales</taxon>
        <taxon>Burkholderiaceae</taxon>
        <taxon>Cupriavidus</taxon>
    </lineage>
</organism>
<name>H1S9F9_9BURK</name>
<gene>
    <name evidence="2" type="ORF">OR16_23398</name>
</gene>
<dbReference type="InterPro" id="IPR017518">
    <property type="entry name" value="CHP03084"/>
</dbReference>
<dbReference type="Pfam" id="PF11716">
    <property type="entry name" value="MDMPI_N"/>
    <property type="match status" value="1"/>
</dbReference>
<evidence type="ECO:0000313" key="3">
    <source>
        <dbReference type="Proteomes" id="UP000005808"/>
    </source>
</evidence>
<dbReference type="Proteomes" id="UP000005808">
    <property type="component" value="Unassembled WGS sequence"/>
</dbReference>
<dbReference type="NCBIfam" id="TIGR03084">
    <property type="entry name" value="TIGR03084 family metal-binding protein"/>
    <property type="match status" value="1"/>
</dbReference>
<dbReference type="InterPro" id="IPR024344">
    <property type="entry name" value="MDMPI_metal-binding"/>
</dbReference>
<dbReference type="AlphaFoldDB" id="H1S9F9"/>
<accession>H1S9F9</accession>
<evidence type="ECO:0000259" key="1">
    <source>
        <dbReference type="Pfam" id="PF11716"/>
    </source>
</evidence>
<dbReference type="PATRIC" id="fig|1127483.3.peg.4675"/>
<dbReference type="Gene3D" id="1.20.120.450">
    <property type="entry name" value="dinb family like domain"/>
    <property type="match status" value="1"/>
</dbReference>
<dbReference type="GO" id="GO:0046872">
    <property type="term" value="F:metal ion binding"/>
    <property type="evidence" value="ECO:0007669"/>
    <property type="project" value="InterPro"/>
</dbReference>
<comment type="caution">
    <text evidence="2">The sequence shown here is derived from an EMBL/GenBank/DDBJ whole genome shotgun (WGS) entry which is preliminary data.</text>
</comment>
<dbReference type="OrthoDB" id="113180at2"/>
<sequence length="273" mass="29742">MKATCQDLLAEYRELAALAATLTPAQWREPSAFHDWSAWDEIAHLCYFDQTALQAATDPQAFLRGAQTLNTLMAGGGHISAVARETYGHLDGPGLLAYWLPLYERLVQTLAALDPKARLPWYGPPMSARSFATARLMETWAHGQDVWDTVGRARAPTARLKHIAHIGATTYGWTFVNRGEPVPGPAPYIVLSAPDGSKWTWNEPQADNHVRGSAEDFCLLVTQRRHLDDTRLAYSAGPARQWLAQAQCFAGPPATGPAAGTRVLDGSRSAPAA</sequence>
<proteinExistence type="predicted"/>
<dbReference type="RefSeq" id="WP_006160070.1">
    <property type="nucleotide sequence ID" value="NZ_AHJE01000057.1"/>
</dbReference>
<dbReference type="InterPro" id="IPR034660">
    <property type="entry name" value="DinB/YfiT-like"/>
</dbReference>
<reference evidence="2 3" key="1">
    <citation type="journal article" date="2012" name="J. Bacteriol.">
        <title>De Novo Genome Project of Cupriavidus basilensis OR16.</title>
        <authorList>
            <person name="Cserhati M."/>
            <person name="Kriszt B."/>
            <person name="Szoboszlay S."/>
            <person name="Toth A."/>
            <person name="Szabo I."/>
            <person name="Tancsics A."/>
            <person name="Nagy I."/>
            <person name="Horvath B."/>
            <person name="Nagy I."/>
            <person name="Kukolya J."/>
        </authorList>
    </citation>
    <scope>NUCLEOTIDE SEQUENCE [LARGE SCALE GENOMIC DNA]</scope>
    <source>
        <strain evidence="2 3">OR16</strain>
    </source>
</reference>
<dbReference type="NCBIfam" id="TIGR03083">
    <property type="entry name" value="maleylpyruvate isomerase family mycothiol-dependent enzyme"/>
    <property type="match status" value="1"/>
</dbReference>
<dbReference type="InterPro" id="IPR017517">
    <property type="entry name" value="Maleyloyr_isom"/>
</dbReference>
<evidence type="ECO:0000313" key="2">
    <source>
        <dbReference type="EMBL" id="EHP40883.1"/>
    </source>
</evidence>
<dbReference type="SUPFAM" id="SSF109854">
    <property type="entry name" value="DinB/YfiT-like putative metalloenzymes"/>
    <property type="match status" value="1"/>
</dbReference>